<comment type="caution">
    <text evidence="1">The sequence shown here is derived from an EMBL/GenBank/DDBJ whole genome shotgun (WGS) entry which is preliminary data.</text>
</comment>
<proteinExistence type="predicted"/>
<reference evidence="1 2" key="1">
    <citation type="submission" date="2018-05" db="EMBL/GenBank/DDBJ databases">
        <title>Genomic Encyclopedia of Type Strains, Phase III (KMG-III): the genomes of soil and plant-associated and newly described type strains.</title>
        <authorList>
            <person name="Whitman W."/>
        </authorList>
    </citation>
    <scope>NUCLEOTIDE SEQUENCE [LARGE SCALE GENOMIC DNA]</scope>
    <source>
        <strain evidence="1 2">CECT 5696</strain>
    </source>
</reference>
<organism evidence="1 2">
    <name type="scientific">Paenibacillus cellulosilyticus</name>
    <dbReference type="NCBI Taxonomy" id="375489"/>
    <lineage>
        <taxon>Bacteria</taxon>
        <taxon>Bacillati</taxon>
        <taxon>Bacillota</taxon>
        <taxon>Bacilli</taxon>
        <taxon>Bacillales</taxon>
        <taxon>Paenibacillaceae</taxon>
        <taxon>Paenibacillus</taxon>
    </lineage>
</organism>
<name>A0A2V2YSX6_9BACL</name>
<keyword evidence="2" id="KW-1185">Reference proteome</keyword>
<sequence>MPISYPMITTYTQHAHLLSILTHYECAHSWIFNNYIQLYINKDYKHNWGDFYFPLTYELRPSDACKWITTQKIHRNTVTSKWGSVIDFIIENINSNHYVHTMVNYFYVPLSERYNRLHLHHDIFVYGYDLNRELLYVSDFFKKGVYSQAELSFADFDLAFSTDHLTTNHDYLREMVYLYKFNDTYQDNFSIDTMLNSIRCYFANKTPEYWEMFNYGGDRDNLDFGMQIYTTLINYVKDTSDNESKLDVRPFHLLYDHKRIMTLRLKYLYDNRLLSKLVQEHIDEFLSIEVKAKIMMNLVLKYNLTRDLSILEGLRTMIIKIENEEIKFLDHWLKRVCVQ</sequence>
<gene>
    <name evidence="1" type="ORF">DFQ01_1155</name>
</gene>
<dbReference type="EMBL" id="QGTQ01000015">
    <property type="protein sequence ID" value="PWV99289.1"/>
    <property type="molecule type" value="Genomic_DNA"/>
</dbReference>
<evidence type="ECO:0000313" key="2">
    <source>
        <dbReference type="Proteomes" id="UP000246635"/>
    </source>
</evidence>
<accession>A0A2V2YSX6</accession>
<protein>
    <submittedName>
        <fullName evidence="1">Uncharacterized protein</fullName>
    </submittedName>
</protein>
<dbReference type="AlphaFoldDB" id="A0A2V2YSX6"/>
<evidence type="ECO:0000313" key="1">
    <source>
        <dbReference type="EMBL" id="PWV99289.1"/>
    </source>
</evidence>
<dbReference type="Proteomes" id="UP000246635">
    <property type="component" value="Unassembled WGS sequence"/>
</dbReference>